<evidence type="ECO:0000313" key="10">
    <source>
        <dbReference type="Proteomes" id="UP000270743"/>
    </source>
</evidence>
<keyword evidence="5 7" id="KW-0378">Hydrolase</keyword>
<comment type="catalytic activity">
    <reaction evidence="7">
        <text>Endonucleolytic cleavage of RNA, removing 5'-extranucleotides from tRNA precursor.</text>
        <dbReference type="EC" id="3.1.26.5"/>
    </reaction>
</comment>
<evidence type="ECO:0000256" key="2">
    <source>
        <dbReference type="ARBA" id="ARBA00022694"/>
    </source>
</evidence>
<dbReference type="AlphaFoldDB" id="A0A3S4GT99"/>
<keyword evidence="2 7" id="KW-0819">tRNA processing</keyword>
<evidence type="ECO:0000256" key="4">
    <source>
        <dbReference type="ARBA" id="ARBA00022759"/>
    </source>
</evidence>
<keyword evidence="10" id="KW-1185">Reference proteome</keyword>
<gene>
    <name evidence="7 9" type="primary">rnpA</name>
    <name evidence="9" type="ORF">PARHAE_03669</name>
</gene>
<dbReference type="GO" id="GO:0001682">
    <property type="term" value="P:tRNA 5'-leader removal"/>
    <property type="evidence" value="ECO:0007669"/>
    <property type="project" value="UniProtKB-UniRule"/>
</dbReference>
<keyword evidence="6 7" id="KW-0694">RNA-binding</keyword>
<evidence type="ECO:0000256" key="1">
    <source>
        <dbReference type="ARBA" id="ARBA00002663"/>
    </source>
</evidence>
<dbReference type="GO" id="GO:0004526">
    <property type="term" value="F:ribonuclease P activity"/>
    <property type="evidence" value="ECO:0007669"/>
    <property type="project" value="UniProtKB-UniRule"/>
</dbReference>
<proteinExistence type="inferred from homology"/>
<comment type="similarity">
    <text evidence="7">Belongs to the RnpA family.</text>
</comment>
<dbReference type="GO" id="GO:0000049">
    <property type="term" value="F:tRNA binding"/>
    <property type="evidence" value="ECO:0007669"/>
    <property type="project" value="UniProtKB-UniRule"/>
</dbReference>
<dbReference type="EC" id="3.1.26.5" evidence="7 8"/>
<dbReference type="Gene3D" id="3.30.230.10">
    <property type="match status" value="1"/>
</dbReference>
<accession>A0A3S4GT99</accession>
<keyword evidence="3 7" id="KW-0540">Nuclease</keyword>
<dbReference type="SUPFAM" id="SSF54211">
    <property type="entry name" value="Ribosomal protein S5 domain 2-like"/>
    <property type="match status" value="1"/>
</dbReference>
<comment type="function">
    <text evidence="1 7">RNaseP catalyzes the removal of the 5'-leader sequence from pre-tRNA to produce the mature 5'-terminus. It can also cleave other RNA substrates such as 4.5S RNA. The protein component plays an auxiliary but essential role in vivo by binding to the 5'-leader sequence and broadening the substrate specificity of the ribozyme.</text>
</comment>
<comment type="subunit">
    <text evidence="7">Consists of a catalytic RNA component (M1 or rnpB) and a protein subunit.</text>
</comment>
<reference evidence="9 10" key="1">
    <citation type="submission" date="2018-12" db="EMBL/GenBank/DDBJ databases">
        <authorList>
            <person name="Criscuolo A."/>
        </authorList>
    </citation>
    <scope>NUCLEOTIDE SEQUENCE [LARGE SCALE GENOMIC DNA]</scope>
    <source>
        <strain evidence="9">ACIP1116241</strain>
    </source>
</reference>
<name>A0A3S4GT99_9RHOB</name>
<dbReference type="NCBIfam" id="TIGR00188">
    <property type="entry name" value="rnpA"/>
    <property type="match status" value="1"/>
</dbReference>
<dbReference type="EMBL" id="UZWE01000062">
    <property type="protein sequence ID" value="VDS10454.1"/>
    <property type="molecule type" value="Genomic_DNA"/>
</dbReference>
<evidence type="ECO:0000256" key="7">
    <source>
        <dbReference type="HAMAP-Rule" id="MF_00227"/>
    </source>
</evidence>
<dbReference type="InterPro" id="IPR020568">
    <property type="entry name" value="Ribosomal_Su5_D2-typ_SF"/>
</dbReference>
<dbReference type="GO" id="GO:0030677">
    <property type="term" value="C:ribonuclease P complex"/>
    <property type="evidence" value="ECO:0007669"/>
    <property type="project" value="TreeGrafter"/>
</dbReference>
<dbReference type="PANTHER" id="PTHR33992">
    <property type="entry name" value="RIBONUCLEASE P PROTEIN COMPONENT"/>
    <property type="match status" value="1"/>
</dbReference>
<keyword evidence="4 7" id="KW-0255">Endonuclease</keyword>
<dbReference type="PROSITE" id="PS00648">
    <property type="entry name" value="RIBONUCLEASE_P"/>
    <property type="match status" value="1"/>
</dbReference>
<dbReference type="InterPro" id="IPR020539">
    <property type="entry name" value="RNase_P_CS"/>
</dbReference>
<dbReference type="Pfam" id="PF00825">
    <property type="entry name" value="Ribonuclease_P"/>
    <property type="match status" value="1"/>
</dbReference>
<dbReference type="Proteomes" id="UP000270743">
    <property type="component" value="Unassembled WGS sequence"/>
</dbReference>
<dbReference type="InterPro" id="IPR000100">
    <property type="entry name" value="RNase_P"/>
</dbReference>
<organism evidence="9 10">
    <name type="scientific">Paracoccus haematequi</name>
    <dbReference type="NCBI Taxonomy" id="2491866"/>
    <lineage>
        <taxon>Bacteria</taxon>
        <taxon>Pseudomonadati</taxon>
        <taxon>Pseudomonadota</taxon>
        <taxon>Alphaproteobacteria</taxon>
        <taxon>Rhodobacterales</taxon>
        <taxon>Paracoccaceae</taxon>
        <taxon>Paracoccus</taxon>
    </lineage>
</organism>
<evidence type="ECO:0000256" key="5">
    <source>
        <dbReference type="ARBA" id="ARBA00022801"/>
    </source>
</evidence>
<evidence type="ECO:0000313" key="9">
    <source>
        <dbReference type="EMBL" id="VDS10454.1"/>
    </source>
</evidence>
<evidence type="ECO:0000256" key="6">
    <source>
        <dbReference type="ARBA" id="ARBA00022884"/>
    </source>
</evidence>
<dbReference type="HAMAP" id="MF_00227">
    <property type="entry name" value="RNase_P"/>
    <property type="match status" value="1"/>
</dbReference>
<dbReference type="GO" id="GO:0042781">
    <property type="term" value="F:3'-tRNA processing endoribonuclease activity"/>
    <property type="evidence" value="ECO:0007669"/>
    <property type="project" value="TreeGrafter"/>
</dbReference>
<dbReference type="PANTHER" id="PTHR33992:SF1">
    <property type="entry name" value="RIBONUCLEASE P PROTEIN COMPONENT"/>
    <property type="match status" value="1"/>
</dbReference>
<evidence type="ECO:0000256" key="3">
    <source>
        <dbReference type="ARBA" id="ARBA00022722"/>
    </source>
</evidence>
<protein>
    <recommendedName>
        <fullName evidence="7 8">Ribonuclease P protein component</fullName>
        <shortName evidence="7">RNase P protein</shortName>
        <shortName evidence="7">RNaseP protein</shortName>
        <ecNumber evidence="7 8">3.1.26.5</ecNumber>
    </recommendedName>
    <alternativeName>
        <fullName evidence="7">Protein C5</fullName>
    </alternativeName>
</protein>
<dbReference type="InterPro" id="IPR014721">
    <property type="entry name" value="Ribsml_uS5_D2-typ_fold_subgr"/>
</dbReference>
<sequence>MPPLPHPVADARPPDDGTAAFRMTAPRLSMPAVIAKRADFLAASRALRQGTPGFLLQARDRGDGDQFRVGFTCSKKIGNAVMRNRAKRRLREIARLHLPQGARPGWDYVLVGRPEATVSRDFAALCRDLAGALRKIHP</sequence>
<evidence type="ECO:0000256" key="8">
    <source>
        <dbReference type="NCBIfam" id="TIGR00188"/>
    </source>
</evidence>